<gene>
    <name evidence="12" type="ORF">NC799_04440</name>
</gene>
<evidence type="ECO:0000256" key="2">
    <source>
        <dbReference type="ARBA" id="ARBA00004977"/>
    </source>
</evidence>
<comment type="caution">
    <text evidence="12">The sequence shown here is derived from an EMBL/GenBank/DDBJ whole genome shotgun (WGS) entry which is preliminary data.</text>
</comment>
<dbReference type="InterPro" id="IPR038299">
    <property type="entry name" value="DAO_C_sf"/>
</dbReference>
<evidence type="ECO:0000259" key="10">
    <source>
        <dbReference type="Pfam" id="PF01266"/>
    </source>
</evidence>
<dbReference type="PANTHER" id="PTHR11985:SF35">
    <property type="entry name" value="ANAEROBIC GLYCEROL-3-PHOSPHATE DEHYDROGENASE SUBUNIT A"/>
    <property type="match status" value="1"/>
</dbReference>
<keyword evidence="4 9" id="KW-0285">Flavoprotein</keyword>
<dbReference type="EMBL" id="JAMQKC010000002">
    <property type="protein sequence ID" value="MDC3416159.1"/>
    <property type="molecule type" value="Genomic_DNA"/>
</dbReference>
<dbReference type="Pfam" id="PF01266">
    <property type="entry name" value="DAO"/>
    <property type="match status" value="1"/>
</dbReference>
<dbReference type="PANTHER" id="PTHR11985">
    <property type="entry name" value="GLYCEROL-3-PHOSPHATE DEHYDROGENASE"/>
    <property type="match status" value="1"/>
</dbReference>
<keyword evidence="6" id="KW-0274">FAD</keyword>
<dbReference type="Gene3D" id="3.30.9.10">
    <property type="entry name" value="D-Amino Acid Oxidase, subunit A, domain 2"/>
    <property type="match status" value="1"/>
</dbReference>
<dbReference type="Gene3D" id="1.10.8.870">
    <property type="entry name" value="Alpha-glycerophosphate oxidase, cap domain"/>
    <property type="match status" value="1"/>
</dbReference>
<dbReference type="InterPro" id="IPR036188">
    <property type="entry name" value="FAD/NAD-bd_sf"/>
</dbReference>
<comment type="pathway">
    <text evidence="2">Polyol metabolism; glycerol degradation via glycerol kinase pathway; glycerone phosphate from sn-glycerol 3-phosphate (aerobic route): step 1/1.</text>
</comment>
<evidence type="ECO:0000256" key="5">
    <source>
        <dbReference type="ARBA" id="ARBA00022798"/>
    </source>
</evidence>
<dbReference type="GO" id="GO:0009331">
    <property type="term" value="C:glycerol-3-phosphate dehydrogenase (FAD) complex"/>
    <property type="evidence" value="ECO:0007669"/>
    <property type="project" value="UniProtKB-UniRule"/>
</dbReference>
<feature type="domain" description="FAD dependent oxidoreductase" evidence="10">
    <location>
        <begin position="22"/>
        <end position="377"/>
    </location>
</feature>
<name>A0A9X3WEX8_9BACI</name>
<reference evidence="12" key="1">
    <citation type="submission" date="2022-06" db="EMBL/GenBank/DDBJ databases">
        <title>Aquibacillus sp. a new bacterium isolated from soil saline samples.</title>
        <authorList>
            <person name="Galisteo C."/>
            <person name="De La Haba R."/>
            <person name="Sanchez-Porro C."/>
            <person name="Ventosa A."/>
        </authorList>
    </citation>
    <scope>NUCLEOTIDE SEQUENCE</scope>
    <source>
        <strain evidence="12">3ASR75-54</strain>
    </source>
</reference>
<dbReference type="GO" id="GO:0004368">
    <property type="term" value="F:glycerol-3-phosphate dehydrogenase (quinone) activity"/>
    <property type="evidence" value="ECO:0007669"/>
    <property type="project" value="UniProtKB-EC"/>
</dbReference>
<evidence type="ECO:0000256" key="8">
    <source>
        <dbReference type="ARBA" id="ARBA00049055"/>
    </source>
</evidence>
<organism evidence="12 13">
    <name type="scientific">Aquibacillus salsiterrae</name>
    <dbReference type="NCBI Taxonomy" id="2950439"/>
    <lineage>
        <taxon>Bacteria</taxon>
        <taxon>Bacillati</taxon>
        <taxon>Bacillota</taxon>
        <taxon>Bacilli</taxon>
        <taxon>Bacillales</taxon>
        <taxon>Bacillaceae</taxon>
        <taxon>Aquibacillus</taxon>
    </lineage>
</organism>
<evidence type="ECO:0000256" key="6">
    <source>
        <dbReference type="ARBA" id="ARBA00022827"/>
    </source>
</evidence>
<dbReference type="PRINTS" id="PR01001">
    <property type="entry name" value="FADG3PDH"/>
</dbReference>
<dbReference type="InterPro" id="IPR031656">
    <property type="entry name" value="DAO_C"/>
</dbReference>
<dbReference type="InterPro" id="IPR000447">
    <property type="entry name" value="G3P_DH_FAD-dep"/>
</dbReference>
<dbReference type="EC" id="1.1.5.3" evidence="9"/>
<dbReference type="Gene3D" id="3.50.50.60">
    <property type="entry name" value="FAD/NAD(P)-binding domain"/>
    <property type="match status" value="1"/>
</dbReference>
<sequence length="553" mass="62383">MVRFSNLYRNDIYESLTNEKLDVLVIGGGITGSGIALDAASRGLKTGLVEMQDFAFGTSSRSTKLVHGGLRYLQQMEVQMVAEVGKERAVVYENGPHVTKPEWMMLPFYKKGNFGPLSANVGLRFYDFLAQVKKTERRMMLSKKEALKKEPLLKSEHLKGAGYYVEYKTDDARLTIEVLKKAIEFGAQALNYCKVTEFIYNEQNKVVGATVEDQIGGQQHQLFAEKIINAAGPWVDELREMDGSKQGKTLYLTKGVHLVFDQSTFPLKQAIYFDNEDGRMIFAIPRDGKTYVGTTDTPYDGDIAHPTITNDDRDYILQAIHYMFPTLSITKDDVESSWAGLRPLIGDEGKDPDEISRKDEIFVSDSGLLSIAGGKLTGYRKMAESVIDLVTKQLKNEVGILYSKSETKQIPISGGEVGGSKGFSRFKQQQMNHAKALGIHLSQAEILISRYGANVEKVFEKYESLTNEALQAGIDPIVFAELRYAIDEECVYKPVDFFIRRTSALFFDIAWVEKYRKPVSNYMGEVLHWTQEEMGYYARELQQMLDVATIRED</sequence>
<comment type="similarity">
    <text evidence="3 9">Belongs to the FAD-dependent glycerol-3-phosphate dehydrogenase family.</text>
</comment>
<evidence type="ECO:0000256" key="7">
    <source>
        <dbReference type="ARBA" id="ARBA00023002"/>
    </source>
</evidence>
<evidence type="ECO:0000313" key="12">
    <source>
        <dbReference type="EMBL" id="MDC3416159.1"/>
    </source>
</evidence>
<dbReference type="AlphaFoldDB" id="A0A9X3WEX8"/>
<comment type="cofactor">
    <cofactor evidence="1 9">
        <name>FAD</name>
        <dbReference type="ChEBI" id="CHEBI:57692"/>
    </cofactor>
</comment>
<dbReference type="PROSITE" id="PS00977">
    <property type="entry name" value="FAD_G3PDH_1"/>
    <property type="match status" value="1"/>
</dbReference>
<dbReference type="PROSITE" id="PS00978">
    <property type="entry name" value="FAD_G3PDH_2"/>
    <property type="match status" value="1"/>
</dbReference>
<proteinExistence type="inferred from homology"/>
<evidence type="ECO:0000256" key="4">
    <source>
        <dbReference type="ARBA" id="ARBA00022630"/>
    </source>
</evidence>
<evidence type="ECO:0000256" key="9">
    <source>
        <dbReference type="RuleBase" id="RU361217"/>
    </source>
</evidence>
<protein>
    <recommendedName>
        <fullName evidence="9">Glycerol-3-phosphate dehydrogenase</fullName>
        <ecNumber evidence="9">1.1.5.3</ecNumber>
    </recommendedName>
</protein>
<dbReference type="Pfam" id="PF16901">
    <property type="entry name" value="DAO_C"/>
    <property type="match status" value="1"/>
</dbReference>
<feature type="domain" description="Alpha-glycerophosphate oxidase C-terminal" evidence="11">
    <location>
        <begin position="405"/>
        <end position="533"/>
    </location>
</feature>
<evidence type="ECO:0000259" key="11">
    <source>
        <dbReference type="Pfam" id="PF16901"/>
    </source>
</evidence>
<keyword evidence="13" id="KW-1185">Reference proteome</keyword>
<dbReference type="InterPro" id="IPR006076">
    <property type="entry name" value="FAD-dep_OxRdtase"/>
</dbReference>
<dbReference type="SUPFAM" id="SSF51905">
    <property type="entry name" value="FAD/NAD(P)-binding domain"/>
    <property type="match status" value="1"/>
</dbReference>
<keyword evidence="5" id="KW-0319">Glycerol metabolism</keyword>
<dbReference type="SUPFAM" id="SSF54373">
    <property type="entry name" value="FAD-linked reductases, C-terminal domain"/>
    <property type="match status" value="1"/>
</dbReference>
<dbReference type="RefSeq" id="WP_272445141.1">
    <property type="nucleotide sequence ID" value="NZ_JAMQKC010000002.1"/>
</dbReference>
<dbReference type="GO" id="GO:0006071">
    <property type="term" value="P:glycerol metabolic process"/>
    <property type="evidence" value="ECO:0007669"/>
    <property type="project" value="UniProtKB-KW"/>
</dbReference>
<dbReference type="GO" id="GO:0046168">
    <property type="term" value="P:glycerol-3-phosphate catabolic process"/>
    <property type="evidence" value="ECO:0007669"/>
    <property type="project" value="TreeGrafter"/>
</dbReference>
<keyword evidence="7 9" id="KW-0560">Oxidoreductase</keyword>
<comment type="catalytic activity">
    <reaction evidence="8 9">
        <text>a quinone + sn-glycerol 3-phosphate = dihydroxyacetone phosphate + a quinol</text>
        <dbReference type="Rhea" id="RHEA:18977"/>
        <dbReference type="ChEBI" id="CHEBI:24646"/>
        <dbReference type="ChEBI" id="CHEBI:57597"/>
        <dbReference type="ChEBI" id="CHEBI:57642"/>
        <dbReference type="ChEBI" id="CHEBI:132124"/>
        <dbReference type="EC" id="1.1.5.3"/>
    </reaction>
</comment>
<evidence type="ECO:0000313" key="13">
    <source>
        <dbReference type="Proteomes" id="UP001145069"/>
    </source>
</evidence>
<evidence type="ECO:0000256" key="1">
    <source>
        <dbReference type="ARBA" id="ARBA00001974"/>
    </source>
</evidence>
<dbReference type="Proteomes" id="UP001145069">
    <property type="component" value="Unassembled WGS sequence"/>
</dbReference>
<evidence type="ECO:0000256" key="3">
    <source>
        <dbReference type="ARBA" id="ARBA00007330"/>
    </source>
</evidence>
<accession>A0A9X3WEX8</accession>